<evidence type="ECO:0000256" key="10">
    <source>
        <dbReference type="RuleBase" id="RU364125"/>
    </source>
</evidence>
<dbReference type="GO" id="GO:0071973">
    <property type="term" value="P:bacterial-type flagellum-dependent cell motility"/>
    <property type="evidence" value="ECO:0007669"/>
    <property type="project" value="InterPro"/>
</dbReference>
<dbReference type="GO" id="GO:0005886">
    <property type="term" value="C:plasma membrane"/>
    <property type="evidence" value="ECO:0007669"/>
    <property type="project" value="UniProtKB-SubCell"/>
</dbReference>
<evidence type="ECO:0000313" key="13">
    <source>
        <dbReference type="Proteomes" id="UP000006230"/>
    </source>
</evidence>
<keyword evidence="10" id="KW-0997">Cell inner membrane</keyword>
<evidence type="ECO:0000256" key="6">
    <source>
        <dbReference type="ARBA" id="ARBA00022692"/>
    </source>
</evidence>
<comment type="caution">
    <text evidence="12">The sequence shown here is derived from an EMBL/GenBank/DDBJ whole genome shotgun (WGS) entry which is preliminary data.</text>
</comment>
<feature type="region of interest" description="Disordered" evidence="11">
    <location>
        <begin position="56"/>
        <end position="85"/>
    </location>
</feature>
<dbReference type="RefSeq" id="WP_007803994.1">
    <property type="nucleotide sequence ID" value="NZ_DS022280.1"/>
</dbReference>
<evidence type="ECO:0000313" key="12">
    <source>
        <dbReference type="EMBL" id="EAU45427.1"/>
    </source>
</evidence>
<dbReference type="AlphaFoldDB" id="Q0FMH1"/>
<comment type="subcellular location">
    <subcellularLocation>
        <location evidence="10">Cell inner membrane</location>
    </subcellularLocation>
    <subcellularLocation>
        <location evidence="2">Cell membrane</location>
        <topology evidence="2">Single-pass membrane protein</topology>
    </subcellularLocation>
</comment>
<evidence type="ECO:0000256" key="7">
    <source>
        <dbReference type="ARBA" id="ARBA00022779"/>
    </source>
</evidence>
<keyword evidence="13" id="KW-1185">Reference proteome</keyword>
<keyword evidence="4" id="KW-1003">Cell membrane</keyword>
<keyword evidence="8 10" id="KW-1133">Transmembrane helix</keyword>
<feature type="transmembrane region" description="Helical" evidence="10">
    <location>
        <begin position="20"/>
        <end position="39"/>
    </location>
</feature>
<reference evidence="12 13" key="1">
    <citation type="journal article" date="2010" name="J. Bacteriol.">
        <title>Genome sequences of Pelagibaca bermudensis HTCC2601T and Maritimibacter alkaliphilus HTCC2654T, the type strains of two marine Roseobacter genera.</title>
        <authorList>
            <person name="Thrash J.C."/>
            <person name="Cho J.C."/>
            <person name="Ferriera S."/>
            <person name="Johnson J."/>
            <person name="Vergin K.L."/>
            <person name="Giovannoni S.J."/>
        </authorList>
    </citation>
    <scope>NUCLEOTIDE SEQUENCE [LARGE SCALE GENOMIC DNA]</scope>
    <source>
        <strain evidence="13">DSM 26914 / JCM 13377 / KCTC 12554 / HTCC2601</strain>
    </source>
</reference>
<evidence type="ECO:0000256" key="2">
    <source>
        <dbReference type="ARBA" id="ARBA00004162"/>
    </source>
</evidence>
<dbReference type="OrthoDB" id="7725598at2"/>
<organism evidence="12 13">
    <name type="scientific">Salipiger bermudensis (strain DSM 26914 / JCM 13377 / KCTC 12554 / HTCC2601)</name>
    <name type="common">Pelagibaca bermudensis</name>
    <dbReference type="NCBI Taxonomy" id="314265"/>
    <lineage>
        <taxon>Bacteria</taxon>
        <taxon>Pseudomonadati</taxon>
        <taxon>Pseudomonadota</taxon>
        <taxon>Alphaproteobacteria</taxon>
        <taxon>Rhodobacterales</taxon>
        <taxon>Roseobacteraceae</taxon>
        <taxon>Salipiger</taxon>
    </lineage>
</organism>
<keyword evidence="7 10" id="KW-0283">Flagellar rotation</keyword>
<gene>
    <name evidence="12" type="primary">fliM</name>
    <name evidence="12" type="ORF">R2601_00505</name>
</gene>
<evidence type="ECO:0000256" key="1">
    <source>
        <dbReference type="ARBA" id="ARBA00002254"/>
    </source>
</evidence>
<evidence type="ECO:0000256" key="3">
    <source>
        <dbReference type="ARBA" id="ARBA00008281"/>
    </source>
</evidence>
<keyword evidence="12" id="KW-0282">Flagellum</keyword>
<comment type="function">
    <text evidence="1 10">Controls the rotational direction of flagella during chemotaxis.</text>
</comment>
<proteinExistence type="inferred from homology"/>
<keyword evidence="6 10" id="KW-0812">Transmembrane</keyword>
<dbReference type="Pfam" id="PF03748">
    <property type="entry name" value="FliL"/>
    <property type="match status" value="1"/>
</dbReference>
<dbReference type="InterPro" id="IPR005503">
    <property type="entry name" value="FliL"/>
</dbReference>
<evidence type="ECO:0000256" key="9">
    <source>
        <dbReference type="ARBA" id="ARBA00023136"/>
    </source>
</evidence>
<evidence type="ECO:0000256" key="5">
    <source>
        <dbReference type="ARBA" id="ARBA00022500"/>
    </source>
</evidence>
<name>Q0FMH1_SALBH</name>
<evidence type="ECO:0000256" key="8">
    <source>
        <dbReference type="ARBA" id="ARBA00022989"/>
    </source>
</evidence>
<keyword evidence="5 10" id="KW-0145">Chemotaxis</keyword>
<sequence>MADSTGTSQDAETPKKKTLLRIFALLLLCVVALAGGFVASVGPQGAMELVGLADDPEDEAAASGEDAVEDHAAGDGHGAAPATPAGLPGEHIVVTPFQEIIVNITATTATGRQTTRFLKLNLALAYDNRVSGAENIESRKLFLRDSFQEYLRQLNENDLQGSIGLVRLKSELLRRARAISDSDAPQEFLIADLIVQ</sequence>
<evidence type="ECO:0000256" key="4">
    <source>
        <dbReference type="ARBA" id="ARBA00022475"/>
    </source>
</evidence>
<dbReference type="GO" id="GO:0006935">
    <property type="term" value="P:chemotaxis"/>
    <property type="evidence" value="ECO:0007669"/>
    <property type="project" value="UniProtKB-KW"/>
</dbReference>
<keyword evidence="9 10" id="KW-0472">Membrane</keyword>
<dbReference type="GO" id="GO:0009425">
    <property type="term" value="C:bacterial-type flagellum basal body"/>
    <property type="evidence" value="ECO:0007669"/>
    <property type="project" value="InterPro"/>
</dbReference>
<accession>Q0FMH1</accession>
<keyword evidence="12" id="KW-0969">Cilium</keyword>
<keyword evidence="12" id="KW-0966">Cell projection</keyword>
<dbReference type="STRING" id="314265.R2601_00505"/>
<comment type="similarity">
    <text evidence="3 10">Belongs to the FliL family.</text>
</comment>
<protein>
    <recommendedName>
        <fullName evidence="10">Flagellar protein FliL</fullName>
    </recommendedName>
</protein>
<dbReference type="Proteomes" id="UP000006230">
    <property type="component" value="Unassembled WGS sequence"/>
</dbReference>
<dbReference type="HOGENOM" id="CLU_1389071_0_0_5"/>
<evidence type="ECO:0000256" key="11">
    <source>
        <dbReference type="SAM" id="MobiDB-lite"/>
    </source>
</evidence>
<dbReference type="eggNOG" id="COG1580">
    <property type="taxonomic scope" value="Bacteria"/>
</dbReference>
<dbReference type="EMBL" id="AATQ01000027">
    <property type="protein sequence ID" value="EAU45427.1"/>
    <property type="molecule type" value="Genomic_DNA"/>
</dbReference>